<gene>
    <name evidence="2" type="ORF">COT86_00805</name>
</gene>
<dbReference type="EMBL" id="PFAE01000011">
    <property type="protein sequence ID" value="PIS00027.1"/>
    <property type="molecule type" value="Genomic_DNA"/>
</dbReference>
<dbReference type="Proteomes" id="UP000230730">
    <property type="component" value="Unassembled WGS sequence"/>
</dbReference>
<organism evidence="2 3">
    <name type="scientific">Candidatus Collierbacteria bacterium CG10_big_fil_rev_8_21_14_0_10_43_36</name>
    <dbReference type="NCBI Taxonomy" id="1974534"/>
    <lineage>
        <taxon>Bacteria</taxon>
        <taxon>Candidatus Collieribacteriota</taxon>
    </lineage>
</organism>
<reference evidence="3" key="1">
    <citation type="submission" date="2017-09" db="EMBL/GenBank/DDBJ databases">
        <title>Depth-based differentiation of microbial function through sediment-hosted aquifers and enrichment of novel symbionts in the deep terrestrial subsurface.</title>
        <authorList>
            <person name="Probst A.J."/>
            <person name="Ladd B."/>
            <person name="Jarett J.K."/>
            <person name="Geller-Mcgrath D.E."/>
            <person name="Sieber C.M.K."/>
            <person name="Emerson J.B."/>
            <person name="Anantharaman K."/>
            <person name="Thomas B.C."/>
            <person name="Malmstrom R."/>
            <person name="Stieglmeier M."/>
            <person name="Klingl A."/>
            <person name="Woyke T."/>
            <person name="Ryan C.M."/>
            <person name="Banfield J.F."/>
        </authorList>
    </citation>
    <scope>NUCLEOTIDE SEQUENCE [LARGE SCALE GENOMIC DNA]</scope>
</reference>
<feature type="compositionally biased region" description="Basic and acidic residues" evidence="1">
    <location>
        <begin position="214"/>
        <end position="227"/>
    </location>
</feature>
<evidence type="ECO:0000313" key="3">
    <source>
        <dbReference type="Proteomes" id="UP000230730"/>
    </source>
</evidence>
<feature type="compositionally biased region" description="Polar residues" evidence="1">
    <location>
        <begin position="200"/>
        <end position="210"/>
    </location>
</feature>
<proteinExistence type="predicted"/>
<comment type="caution">
    <text evidence="2">The sequence shown here is derived from an EMBL/GenBank/DDBJ whole genome shotgun (WGS) entry which is preliminary data.</text>
</comment>
<protein>
    <submittedName>
        <fullName evidence="2">Uncharacterized protein</fullName>
    </submittedName>
</protein>
<evidence type="ECO:0000256" key="1">
    <source>
        <dbReference type="SAM" id="MobiDB-lite"/>
    </source>
</evidence>
<accession>A0A2H0VLQ9</accession>
<feature type="region of interest" description="Disordered" evidence="1">
    <location>
        <begin position="200"/>
        <end position="227"/>
    </location>
</feature>
<sequence>MEVQNPNPINESGLEIIDPVVQPSDEIHAIADEIPSAEDTTREADLRLAEQERLINARDNMRSEIKGGMEGVISDTEEKIQNEARLAEIDRHTAELSGSISSLKQESRKLGGEITQHTYASAWAEDRLSKLDDEVEEAIKKIDGDLEENKQLIDLKAFEDMNAIDDEYEDQINELVRLWNEEVKDMDAGTLLTGRVVSDSEGNLSASRPGNMSRVDENVKDNGSEKVKQTAWGGEIAADLTKGEFDKIHIEIAEKKRVITDEAEAKKSELEKTAKEQREGEEKLGEEKNTASLEAITNANNEIGVLSKKQEEVKVELSAKEGQLEALQLEREGIVGKVEGLGGQIEKYQEIIKTNQEWLSRVMEKIEVISEKGAGAVEAMLQAEKVVDGAIRNVKATAEIMTIGVDKTFVERMREAKNTLDAKIKVANEGFEEQIVVLETSLLMDESLGFGVDAKGRLLTTPSRYLENRKQRRALEKLDPYADKLEQDRDSEITAARDEFSDRRERVFDAAEAERTKIEEARLVAVAKLTQAAVMAKLVRETAADVFGTGPTTAEADTKKANLFSRGVSAIRRMFGGQ</sequence>
<name>A0A2H0VLQ9_9BACT</name>
<feature type="region of interest" description="Disordered" evidence="1">
    <location>
        <begin position="269"/>
        <end position="289"/>
    </location>
</feature>
<dbReference type="AlphaFoldDB" id="A0A2H0VLQ9"/>
<evidence type="ECO:0000313" key="2">
    <source>
        <dbReference type="EMBL" id="PIS00027.1"/>
    </source>
</evidence>